<dbReference type="AlphaFoldDB" id="A0A328TKP7"/>
<sequence length="55" mass="6171">NSGIKFTIARSLQQCHSRWVAGVSCGQKKQLTRQLLLAGFQKLRLTGRSGRIIRC</sequence>
<proteinExistence type="predicted"/>
<organism evidence="1 2">
    <name type="scientific">Candidatus Erwinia dacicola</name>
    <dbReference type="NCBI Taxonomy" id="252393"/>
    <lineage>
        <taxon>Bacteria</taxon>
        <taxon>Pseudomonadati</taxon>
        <taxon>Pseudomonadota</taxon>
        <taxon>Gammaproteobacteria</taxon>
        <taxon>Enterobacterales</taxon>
        <taxon>Erwiniaceae</taxon>
        <taxon>Erwinia</taxon>
    </lineage>
</organism>
<reference evidence="1" key="1">
    <citation type="submission" date="2018-04" db="EMBL/GenBank/DDBJ databases">
        <title>Genomes of the Obligate Erwinia dacicola and Facultative Enterobacter sp. OLF Endosymbionts of the Olive Fruit fly, Bactrocera oleae.</title>
        <authorList>
            <person name="Estes A.M."/>
            <person name="Hearn D.J."/>
            <person name="Agarwal S."/>
            <person name="Pierson E.A."/>
            <person name="Dunning-Hotopp J.C."/>
        </authorList>
    </citation>
    <scope>NUCLEOTIDE SEQUENCE [LARGE SCALE GENOMIC DNA]</scope>
    <source>
        <strain evidence="1">Oroville</strain>
    </source>
</reference>
<comment type="caution">
    <text evidence="1">The sequence shown here is derived from an EMBL/GenBank/DDBJ whole genome shotgun (WGS) entry which is preliminary data.</text>
</comment>
<name>A0A328TKP7_9GAMM</name>
<feature type="non-terminal residue" evidence="1">
    <location>
        <position position="1"/>
    </location>
</feature>
<evidence type="ECO:0000313" key="1">
    <source>
        <dbReference type="EMBL" id="RAP69811.1"/>
    </source>
</evidence>
<dbReference type="Proteomes" id="UP000244334">
    <property type="component" value="Unassembled WGS sequence"/>
</dbReference>
<accession>A0A328TKP7</accession>
<gene>
    <name evidence="1" type="ORF">ACZ87_03394</name>
</gene>
<evidence type="ECO:0000313" key="2">
    <source>
        <dbReference type="Proteomes" id="UP000244334"/>
    </source>
</evidence>
<dbReference type="EMBL" id="LJAM02000574">
    <property type="protein sequence ID" value="RAP69811.1"/>
    <property type="molecule type" value="Genomic_DNA"/>
</dbReference>
<keyword evidence="2" id="KW-1185">Reference proteome</keyword>
<protein>
    <submittedName>
        <fullName evidence="1">Uncharacterized protein</fullName>
    </submittedName>
</protein>